<evidence type="ECO:0000256" key="4">
    <source>
        <dbReference type="ARBA" id="ARBA00011962"/>
    </source>
</evidence>
<evidence type="ECO:0000256" key="8">
    <source>
        <dbReference type="ARBA" id="ARBA00022741"/>
    </source>
</evidence>
<reference evidence="17" key="1">
    <citation type="journal article" date="2019" name="Int. J. Syst. Evol. Microbiol.">
        <title>The Global Catalogue of Microorganisms (GCM) 10K type strain sequencing project: providing services to taxonomists for standard genome sequencing and annotation.</title>
        <authorList>
            <consortium name="The Broad Institute Genomics Platform"/>
            <consortium name="The Broad Institute Genome Sequencing Center for Infectious Disease"/>
            <person name="Wu L."/>
            <person name="Ma J."/>
        </authorList>
    </citation>
    <scope>NUCLEOTIDE SEQUENCE [LARGE SCALE GENOMIC DNA]</scope>
    <source>
        <strain evidence="17">JCM 11650</strain>
    </source>
</reference>
<evidence type="ECO:0000256" key="3">
    <source>
        <dbReference type="ARBA" id="ARBA00011245"/>
    </source>
</evidence>
<dbReference type="InterPro" id="IPR040999">
    <property type="entry name" value="Mak_N_cap"/>
</dbReference>
<keyword evidence="8" id="KW-0547">Nucleotide-binding</keyword>
<keyword evidence="6" id="KW-0321">Glycogen metabolism</keyword>
<keyword evidence="9" id="KW-0418">Kinase</keyword>
<evidence type="ECO:0000256" key="13">
    <source>
        <dbReference type="ARBA" id="ARBA00031251"/>
    </source>
</evidence>
<comment type="pathway">
    <text evidence="1">Glycan biosynthesis; glycogen biosynthesis.</text>
</comment>
<comment type="subunit">
    <text evidence="3">Monomer.</text>
</comment>
<dbReference type="InterPro" id="IPR011009">
    <property type="entry name" value="Kinase-like_dom_sf"/>
</dbReference>
<protein>
    <recommendedName>
        <fullName evidence="5">Maltokinase</fullName>
        <ecNumber evidence="4">2.7.1.175</ecNumber>
    </recommendedName>
    <alternativeName>
        <fullName evidence="13">Maltose-1-phosphate synthase</fullName>
    </alternativeName>
</protein>
<comment type="caution">
    <text evidence="16">The sequence shown here is derived from an EMBL/GenBank/DDBJ whole genome shotgun (WGS) entry which is preliminary data.</text>
</comment>
<evidence type="ECO:0000256" key="2">
    <source>
        <dbReference type="ARBA" id="ARBA00006219"/>
    </source>
</evidence>
<proteinExistence type="inferred from homology"/>
<dbReference type="SUPFAM" id="SSF56112">
    <property type="entry name" value="Protein kinase-like (PK-like)"/>
    <property type="match status" value="1"/>
</dbReference>
<evidence type="ECO:0000256" key="1">
    <source>
        <dbReference type="ARBA" id="ARBA00004964"/>
    </source>
</evidence>
<name>A0ABW4PXH3_9MICO</name>
<evidence type="ECO:0000256" key="14">
    <source>
        <dbReference type="ARBA" id="ARBA00049067"/>
    </source>
</evidence>
<keyword evidence="17" id="KW-1185">Reference proteome</keyword>
<keyword evidence="11" id="KW-0320">Glycogen biosynthesis</keyword>
<evidence type="ECO:0000256" key="11">
    <source>
        <dbReference type="ARBA" id="ARBA00023056"/>
    </source>
</evidence>
<evidence type="ECO:0000256" key="12">
    <source>
        <dbReference type="ARBA" id="ARBA00023277"/>
    </source>
</evidence>
<dbReference type="RefSeq" id="WP_343904321.1">
    <property type="nucleotide sequence ID" value="NZ_BAAAIS010000002.1"/>
</dbReference>
<dbReference type="Proteomes" id="UP001597280">
    <property type="component" value="Unassembled WGS sequence"/>
</dbReference>
<evidence type="ECO:0000256" key="10">
    <source>
        <dbReference type="ARBA" id="ARBA00022840"/>
    </source>
</evidence>
<keyword evidence="10" id="KW-0067">ATP-binding</keyword>
<evidence type="ECO:0000313" key="16">
    <source>
        <dbReference type="EMBL" id="MFD1835133.1"/>
    </source>
</evidence>
<keyword evidence="12" id="KW-0119">Carbohydrate metabolism</keyword>
<dbReference type="Gene3D" id="3.90.1200.10">
    <property type="match status" value="1"/>
</dbReference>
<comment type="catalytic activity">
    <reaction evidence="14">
        <text>D-maltose + ATP = alpha-maltose 1-phosphate + ADP + H(+)</text>
        <dbReference type="Rhea" id="RHEA:31915"/>
        <dbReference type="ChEBI" id="CHEBI:15378"/>
        <dbReference type="ChEBI" id="CHEBI:17306"/>
        <dbReference type="ChEBI" id="CHEBI:30616"/>
        <dbReference type="ChEBI" id="CHEBI:63576"/>
        <dbReference type="ChEBI" id="CHEBI:456216"/>
        <dbReference type="EC" id="2.7.1.175"/>
    </reaction>
</comment>
<evidence type="ECO:0000256" key="7">
    <source>
        <dbReference type="ARBA" id="ARBA00022679"/>
    </source>
</evidence>
<gene>
    <name evidence="16" type="ORF">ACFSDA_08580</name>
</gene>
<evidence type="ECO:0000256" key="9">
    <source>
        <dbReference type="ARBA" id="ARBA00022777"/>
    </source>
</evidence>
<sequence>MDASAAASATDAARGRLDLTSLPAPETLLDRLRAPLGAWLPTRRWFAHRPAGPAPQPLDVEVEAWAGLRVQADVAVLWTVLAVDDHRVGRARYQVPLALLAPDAEVAEDALVTRTDEVAVADALALPAGRDAVLALLAEGSGALGPGLRLLADPAPMVRSALAAPPTGPGASSRVLSGEQSNTSLIHEQPGRTPVILKVFRLLGDGENPDVILQSALTSAGSPHVPAVLGSAQISFGERRTHALVAQEFLPGVEDAWRTMLREAAAGRLDEAALRELGTVLARVHADLALALGTVPTGDTEARRMLAQMRGRLTDVASSVPTVAAHVEALGTLLHRAAEVPWPAMQRIHGDLHLGQVLAAPGHGWVLLDFEGEPLRPLAERLREDCPLRDVAGMLRSLDYAAAVTAREHGTDASGWAHAAREAFLDGYLTGAGIPPQDPATRVLLAAFEADKAVYEALYESRNRPDWIDIPLAALTRISGTVREG</sequence>
<comment type="similarity">
    <text evidence="2">Belongs to the aminoglycoside phosphotransferase family.</text>
</comment>
<keyword evidence="7" id="KW-0808">Transferase</keyword>
<organism evidence="16 17">
    <name type="scientific">Brachybacterium rhamnosum</name>
    <dbReference type="NCBI Taxonomy" id="173361"/>
    <lineage>
        <taxon>Bacteria</taxon>
        <taxon>Bacillati</taxon>
        <taxon>Actinomycetota</taxon>
        <taxon>Actinomycetes</taxon>
        <taxon>Micrococcales</taxon>
        <taxon>Dermabacteraceae</taxon>
        <taxon>Brachybacterium</taxon>
    </lineage>
</organism>
<evidence type="ECO:0000313" key="17">
    <source>
        <dbReference type="Proteomes" id="UP001597280"/>
    </source>
</evidence>
<feature type="domain" description="Maltokinase N-terminal cap" evidence="15">
    <location>
        <begin position="39"/>
        <end position="124"/>
    </location>
</feature>
<dbReference type="EMBL" id="JBHUFL010000002">
    <property type="protein sequence ID" value="MFD1835133.1"/>
    <property type="molecule type" value="Genomic_DNA"/>
</dbReference>
<evidence type="ECO:0000256" key="6">
    <source>
        <dbReference type="ARBA" id="ARBA00022600"/>
    </source>
</evidence>
<accession>A0ABW4PXH3</accession>
<dbReference type="EC" id="2.7.1.175" evidence="4"/>
<evidence type="ECO:0000256" key="5">
    <source>
        <dbReference type="ARBA" id="ARBA00013882"/>
    </source>
</evidence>
<dbReference type="Pfam" id="PF18085">
    <property type="entry name" value="Mak_N_cap"/>
    <property type="match status" value="1"/>
</dbReference>
<evidence type="ECO:0000259" key="15">
    <source>
        <dbReference type="Pfam" id="PF18085"/>
    </source>
</evidence>